<dbReference type="EMBL" id="CP071091">
    <property type="protein sequence ID" value="QSQ14525.1"/>
    <property type="molecule type" value="Genomic_DNA"/>
</dbReference>
<sequence length="291" mass="31851">MTRILVFPGQGSQAVGMGAELFRAFPHEVAFADAILGYSIEELCLKDSQKRLHRTEFTQPALFVVNALSYLHAVEREGARPDFAVGHSLGEYNALFAAGAFDFITGLRLVQRRGQLMGRADGGVMAAVVGLTDDQVARCLRDVGNEEMDIASLNSPDQTVISGAASAFERVEAALLAAGAHQVVRLKVSAAFHSRYMRSAEDEFARFLSQFEFSSLDFPVVSNLHATPYALEAIHTCLAGQMSKAVRWTETIQWLARQPEPRFEELGPAKVLTPLIQSILRRSPSARARTA</sequence>
<dbReference type="Gene3D" id="3.30.70.250">
    <property type="entry name" value="Malonyl-CoA ACP transacylase, ACP-binding"/>
    <property type="match status" value="1"/>
</dbReference>
<dbReference type="SUPFAM" id="SSF52151">
    <property type="entry name" value="FabD/lysophospholipase-like"/>
    <property type="match status" value="1"/>
</dbReference>
<comment type="similarity">
    <text evidence="6">Belongs to the fabD family.</text>
</comment>
<feature type="domain" description="Malonyl-CoA:ACP transacylase (MAT)" evidence="7">
    <location>
        <begin position="6"/>
        <end position="290"/>
    </location>
</feature>
<keyword evidence="4 6" id="KW-0012">Acyltransferase</keyword>
<evidence type="ECO:0000259" key="7">
    <source>
        <dbReference type="SMART" id="SM00827"/>
    </source>
</evidence>
<dbReference type="InterPro" id="IPR001227">
    <property type="entry name" value="Ac_transferase_dom_sf"/>
</dbReference>
<dbReference type="PANTHER" id="PTHR42681:SF1">
    <property type="entry name" value="MALONYL-COA-ACYL CARRIER PROTEIN TRANSACYLASE, MITOCHONDRIAL"/>
    <property type="match status" value="1"/>
</dbReference>
<evidence type="ECO:0000256" key="6">
    <source>
        <dbReference type="PIRNR" id="PIRNR000446"/>
    </source>
</evidence>
<name>A0ABX7N717_9BACT</name>
<reference evidence="8 9" key="1">
    <citation type="submission" date="2021-02" db="EMBL/GenBank/DDBJ databases">
        <title>De Novo genome assembly of isolated myxobacteria.</title>
        <authorList>
            <person name="Stevens D.C."/>
        </authorList>
    </citation>
    <scope>NUCLEOTIDE SEQUENCE [LARGE SCALE GENOMIC DNA]</scope>
    <source>
        <strain evidence="8 9">SCHIC003</strain>
    </source>
</reference>
<protein>
    <recommendedName>
        <fullName evidence="2 6">Malonyl CoA-acyl carrier protein transacylase</fullName>
        <ecNumber evidence="1 6">2.3.1.39</ecNumber>
    </recommendedName>
</protein>
<dbReference type="InterPro" id="IPR050858">
    <property type="entry name" value="Mal-CoA-ACP_Trans/PKS_FabD"/>
</dbReference>
<dbReference type="InterPro" id="IPR004410">
    <property type="entry name" value="Malonyl_CoA-ACP_transAc_FabD"/>
</dbReference>
<dbReference type="InterPro" id="IPR024925">
    <property type="entry name" value="Malonyl_CoA-ACP_transAc"/>
</dbReference>
<dbReference type="RefSeq" id="WP_206716300.1">
    <property type="nucleotide sequence ID" value="NZ_CP071091.1"/>
</dbReference>
<comment type="catalytic activity">
    <reaction evidence="5 6">
        <text>holo-[ACP] + malonyl-CoA = malonyl-[ACP] + CoA</text>
        <dbReference type="Rhea" id="RHEA:41792"/>
        <dbReference type="Rhea" id="RHEA-COMP:9623"/>
        <dbReference type="Rhea" id="RHEA-COMP:9685"/>
        <dbReference type="ChEBI" id="CHEBI:57287"/>
        <dbReference type="ChEBI" id="CHEBI:57384"/>
        <dbReference type="ChEBI" id="CHEBI:64479"/>
        <dbReference type="ChEBI" id="CHEBI:78449"/>
        <dbReference type="EC" id="2.3.1.39"/>
    </reaction>
</comment>
<keyword evidence="9" id="KW-1185">Reference proteome</keyword>
<dbReference type="PANTHER" id="PTHR42681">
    <property type="entry name" value="MALONYL-COA-ACYL CARRIER PROTEIN TRANSACYLASE, MITOCHONDRIAL"/>
    <property type="match status" value="1"/>
</dbReference>
<dbReference type="SMART" id="SM00827">
    <property type="entry name" value="PKS_AT"/>
    <property type="match status" value="1"/>
</dbReference>
<evidence type="ECO:0000256" key="3">
    <source>
        <dbReference type="ARBA" id="ARBA00022679"/>
    </source>
</evidence>
<dbReference type="InterPro" id="IPR014043">
    <property type="entry name" value="Acyl_transferase_dom"/>
</dbReference>
<dbReference type="GO" id="GO:0004314">
    <property type="term" value="F:[acyl-carrier-protein] S-malonyltransferase activity"/>
    <property type="evidence" value="ECO:0007669"/>
    <property type="project" value="UniProtKB-EC"/>
</dbReference>
<evidence type="ECO:0000256" key="1">
    <source>
        <dbReference type="ARBA" id="ARBA00013258"/>
    </source>
</evidence>
<dbReference type="Pfam" id="PF00698">
    <property type="entry name" value="Acyl_transf_1"/>
    <property type="match status" value="1"/>
</dbReference>
<proteinExistence type="inferred from homology"/>
<dbReference type="InterPro" id="IPR016035">
    <property type="entry name" value="Acyl_Trfase/lysoPLipase"/>
</dbReference>
<evidence type="ECO:0000256" key="5">
    <source>
        <dbReference type="ARBA" id="ARBA00048462"/>
    </source>
</evidence>
<evidence type="ECO:0000256" key="2">
    <source>
        <dbReference type="ARBA" id="ARBA00018953"/>
    </source>
</evidence>
<dbReference type="PIRSF" id="PIRSF000446">
    <property type="entry name" value="Mct"/>
    <property type="match status" value="1"/>
</dbReference>
<dbReference type="EC" id="2.3.1.39" evidence="1 6"/>
<keyword evidence="3 6" id="KW-0808">Transferase</keyword>
<evidence type="ECO:0000256" key="4">
    <source>
        <dbReference type="ARBA" id="ARBA00023315"/>
    </source>
</evidence>
<dbReference type="NCBIfam" id="TIGR00128">
    <property type="entry name" value="fabD"/>
    <property type="match status" value="1"/>
</dbReference>
<organism evidence="8 9">
    <name type="scientific">Myxococcus landrumensis</name>
    <dbReference type="NCBI Taxonomy" id="2813577"/>
    <lineage>
        <taxon>Bacteria</taxon>
        <taxon>Pseudomonadati</taxon>
        <taxon>Myxococcota</taxon>
        <taxon>Myxococcia</taxon>
        <taxon>Myxococcales</taxon>
        <taxon>Cystobacterineae</taxon>
        <taxon>Myxococcaceae</taxon>
        <taxon>Myxococcus</taxon>
    </lineage>
</organism>
<evidence type="ECO:0000313" key="8">
    <source>
        <dbReference type="EMBL" id="QSQ14525.1"/>
    </source>
</evidence>
<dbReference type="InterPro" id="IPR016036">
    <property type="entry name" value="Malonyl_transacylase_ACP-bd"/>
</dbReference>
<dbReference type="Gene3D" id="3.40.366.10">
    <property type="entry name" value="Malonyl-Coenzyme A Acyl Carrier Protein, domain 2"/>
    <property type="match status" value="1"/>
</dbReference>
<dbReference type="SUPFAM" id="SSF55048">
    <property type="entry name" value="Probable ACP-binding domain of malonyl-CoA ACP transacylase"/>
    <property type="match status" value="1"/>
</dbReference>
<accession>A0ABX7N717</accession>
<gene>
    <name evidence="8" type="primary">fabD</name>
    <name evidence="8" type="ORF">JY572_00020</name>
</gene>
<dbReference type="Proteomes" id="UP000663090">
    <property type="component" value="Chromosome"/>
</dbReference>
<evidence type="ECO:0000313" key="9">
    <source>
        <dbReference type="Proteomes" id="UP000663090"/>
    </source>
</evidence>